<keyword evidence="1" id="KW-1133">Transmembrane helix</keyword>
<feature type="transmembrane region" description="Helical" evidence="1">
    <location>
        <begin position="6"/>
        <end position="26"/>
    </location>
</feature>
<name>A0A2L0WU09_9ABAC</name>
<sequence>MKYFLSSIFLIVIFIYSIYLCFIIILNNRRVERNLFYYYNYIPDTLLNTVKVHKLKNIIL</sequence>
<dbReference type="EMBL" id="MF143631">
    <property type="protein sequence ID" value="AVA31134.1"/>
    <property type="molecule type" value="Genomic_DNA"/>
</dbReference>
<evidence type="ECO:0000256" key="1">
    <source>
        <dbReference type="SAM" id="Phobius"/>
    </source>
</evidence>
<evidence type="ECO:0000313" key="2">
    <source>
        <dbReference type="EMBL" id="AVA31134.1"/>
    </source>
</evidence>
<dbReference type="Proteomes" id="UP000297028">
    <property type="component" value="Segment"/>
</dbReference>
<organism evidence="2 3">
    <name type="scientific">Oxyplax ochracea nucleopolyhedrovirus</name>
    <dbReference type="NCBI Taxonomy" id="2083176"/>
    <lineage>
        <taxon>Viruses</taxon>
        <taxon>Viruses incertae sedis</taxon>
        <taxon>Naldaviricetes</taxon>
        <taxon>Lefavirales</taxon>
        <taxon>Baculoviridae</taxon>
        <taxon>Alphabaculovirus</taxon>
        <taxon>Alphabaculovirus oxochraceae</taxon>
    </lineage>
</organism>
<evidence type="ECO:0000313" key="3">
    <source>
        <dbReference type="Proteomes" id="UP000297028"/>
    </source>
</evidence>
<keyword evidence="1" id="KW-0812">Transmembrane</keyword>
<keyword evidence="1" id="KW-0472">Membrane</keyword>
<gene>
    <name evidence="2" type="ORF">Oxoc_ORF35</name>
</gene>
<dbReference type="Pfam" id="PF07280">
    <property type="entry name" value="Ac110_PIF"/>
    <property type="match status" value="1"/>
</dbReference>
<dbReference type="InterPro" id="IPR009903">
    <property type="entry name" value="AcMNPV_AC110"/>
</dbReference>
<accession>A0A2L0WU09</accession>
<proteinExistence type="predicted"/>
<keyword evidence="3" id="KW-1185">Reference proteome</keyword>
<reference evidence="2 3" key="1">
    <citation type="journal article" date="2018" name="PLoS ONE">
        <title>Genome analysis of a novel Group I alphabaculovirus obtained from Oxyplax ochracea.</title>
        <authorList>
            <person name="Wang J."/>
            <person name="Hou D."/>
            <person name="Wang Q."/>
            <person name="Kuang W."/>
            <person name="Zhang L."/>
            <person name="Li J."/>
            <person name="Shen S."/>
            <person name="Deng F."/>
            <person name="Wang H."/>
            <person name="Hu Z."/>
            <person name="Wang M."/>
        </authorList>
    </citation>
    <scope>NUCLEOTIDE SEQUENCE [LARGE SCALE GENOMIC DNA]</scope>
    <source>
        <strain evidence="2">435</strain>
    </source>
</reference>
<protein>
    <submittedName>
        <fullName evidence="2">Ac110</fullName>
    </submittedName>
</protein>